<dbReference type="InterPro" id="IPR057244">
    <property type="entry name" value="GAIN_B"/>
</dbReference>
<evidence type="ECO:0000256" key="5">
    <source>
        <dbReference type="ARBA" id="ARBA00023157"/>
    </source>
</evidence>
<keyword evidence="11" id="KW-1185">Reference proteome</keyword>
<comment type="subcellular location">
    <subcellularLocation>
        <location evidence="1">Membrane</location>
    </subcellularLocation>
</comment>
<comment type="caution">
    <text evidence="7">Lacks conserved residue(s) required for the propagation of feature annotation.</text>
</comment>
<dbReference type="SUPFAM" id="SSF57535">
    <property type="entry name" value="Complement control module/SCR domain"/>
    <property type="match status" value="1"/>
</dbReference>
<dbReference type="Gene3D" id="2.60.220.50">
    <property type="match status" value="1"/>
</dbReference>
<evidence type="ECO:0000313" key="10">
    <source>
        <dbReference type="EMBL" id="KAH3807357.1"/>
    </source>
</evidence>
<keyword evidence="2" id="KW-0812">Transmembrane</keyword>
<name>A0A9D4FZK0_DREPO</name>
<protein>
    <recommendedName>
        <fullName evidence="12">GPS domain-containing protein</fullName>
    </recommendedName>
</protein>
<gene>
    <name evidence="10" type="ORF">DPMN_135695</name>
</gene>
<dbReference type="PANTHER" id="PTHR45813:SF8">
    <property type="entry name" value="IG-LIKE DOMAIN-CONTAINING PROTEIN"/>
    <property type="match status" value="1"/>
</dbReference>
<evidence type="ECO:0000256" key="6">
    <source>
        <dbReference type="ARBA" id="ARBA00023180"/>
    </source>
</evidence>
<evidence type="ECO:0000259" key="9">
    <source>
        <dbReference type="PROSITE" id="PS50923"/>
    </source>
</evidence>
<organism evidence="10 11">
    <name type="scientific">Dreissena polymorpha</name>
    <name type="common">Zebra mussel</name>
    <name type="synonym">Mytilus polymorpha</name>
    <dbReference type="NCBI Taxonomy" id="45954"/>
    <lineage>
        <taxon>Eukaryota</taxon>
        <taxon>Metazoa</taxon>
        <taxon>Spiralia</taxon>
        <taxon>Lophotrochozoa</taxon>
        <taxon>Mollusca</taxon>
        <taxon>Bivalvia</taxon>
        <taxon>Autobranchia</taxon>
        <taxon>Heteroconchia</taxon>
        <taxon>Euheterodonta</taxon>
        <taxon>Imparidentia</taxon>
        <taxon>Neoheterodontei</taxon>
        <taxon>Myida</taxon>
        <taxon>Dreissenoidea</taxon>
        <taxon>Dreissenidae</taxon>
        <taxon>Dreissena</taxon>
    </lineage>
</organism>
<dbReference type="Proteomes" id="UP000828390">
    <property type="component" value="Unassembled WGS sequence"/>
</dbReference>
<dbReference type="InterPro" id="IPR000436">
    <property type="entry name" value="Sushi_SCR_CCP_dom"/>
</dbReference>
<dbReference type="Gene3D" id="2.10.70.10">
    <property type="entry name" value="Complement Module, domain 1"/>
    <property type="match status" value="1"/>
</dbReference>
<dbReference type="GO" id="GO:0007189">
    <property type="term" value="P:adenylate cyclase-activating G protein-coupled receptor signaling pathway"/>
    <property type="evidence" value="ECO:0007669"/>
    <property type="project" value="TreeGrafter"/>
</dbReference>
<dbReference type="InterPro" id="IPR035976">
    <property type="entry name" value="Sushi/SCR/CCP_sf"/>
</dbReference>
<evidence type="ECO:0008006" key="12">
    <source>
        <dbReference type="Google" id="ProtNLM"/>
    </source>
</evidence>
<feature type="domain" description="GAIN-B" evidence="8">
    <location>
        <begin position="293"/>
        <end position="464"/>
    </location>
</feature>
<comment type="caution">
    <text evidence="10">The sequence shown here is derived from an EMBL/GenBank/DDBJ whole genome shotgun (WGS) entry which is preliminary data.</text>
</comment>
<dbReference type="SMART" id="SM00303">
    <property type="entry name" value="GPS"/>
    <property type="match status" value="1"/>
</dbReference>
<dbReference type="PANTHER" id="PTHR45813">
    <property type="entry name" value="IG-LIKE DOMAIN-CONTAINING PROTEIN"/>
    <property type="match status" value="1"/>
</dbReference>
<evidence type="ECO:0000256" key="4">
    <source>
        <dbReference type="ARBA" id="ARBA00023136"/>
    </source>
</evidence>
<dbReference type="AlphaFoldDB" id="A0A9D4FZK0"/>
<proteinExistence type="predicted"/>
<evidence type="ECO:0000256" key="7">
    <source>
        <dbReference type="PROSITE-ProRule" id="PRU00302"/>
    </source>
</evidence>
<dbReference type="InterPro" id="IPR046338">
    <property type="entry name" value="GAIN_dom_sf"/>
</dbReference>
<accession>A0A9D4FZK0</accession>
<dbReference type="GO" id="GO:0004930">
    <property type="term" value="F:G protein-coupled receptor activity"/>
    <property type="evidence" value="ECO:0007669"/>
    <property type="project" value="TreeGrafter"/>
</dbReference>
<evidence type="ECO:0000256" key="3">
    <source>
        <dbReference type="ARBA" id="ARBA00022989"/>
    </source>
</evidence>
<sequence>MCSQQEYGPSSFVHIGCFVDVIHPPSGADSFEACVIDCRNFTYSFIMNISDQSIPIQSSFACWCTNYHNATQEPDTACYSRCYPESRPCGNNQGLYSVYRNEGCVFPIILNGFCNLLNQTNTTNGSLANVTCDAGYESNVSQIMCQANTTWQTAICNRTGNVTSLVNQILKMTANVKSPEVTEALSGIAYVTDYDNNPILSQLPTNAEIALLTYALDFVANLVLNNTGLATSGVAKPFLQSASNIIGIIIEKENNGTWLTLEQANENTTETLLSLTDTFGSAVRKRIADSNNGTMTVVTKNIAFEVMKVIEGAVLFPDDYVTNYTDNDSKWILQSKNIIFLNTSTLGAVVATAVIFRNLTHVMSARSEFNRASTDGVIVNGPVMSCSISNGSTILVSPIILTFEHGQANFIKATCNYWKFSSINSPGYWASDGCRFRASNDTITVCECDHLTNFAVLMSPFVEVG</sequence>
<evidence type="ECO:0000256" key="2">
    <source>
        <dbReference type="ARBA" id="ARBA00022692"/>
    </source>
</evidence>
<dbReference type="InterPro" id="IPR000203">
    <property type="entry name" value="GPS"/>
</dbReference>
<dbReference type="Pfam" id="PF01825">
    <property type="entry name" value="GPS"/>
    <property type="match status" value="1"/>
</dbReference>
<keyword evidence="4" id="KW-0472">Membrane</keyword>
<dbReference type="GO" id="GO:0016020">
    <property type="term" value="C:membrane"/>
    <property type="evidence" value="ECO:0007669"/>
    <property type="project" value="UniProtKB-SubCell"/>
</dbReference>
<feature type="domain" description="Sushi" evidence="9">
    <location>
        <begin position="102"/>
        <end position="158"/>
    </location>
</feature>
<reference evidence="10" key="1">
    <citation type="journal article" date="2019" name="bioRxiv">
        <title>The Genome of the Zebra Mussel, Dreissena polymorpha: A Resource for Invasive Species Research.</title>
        <authorList>
            <person name="McCartney M.A."/>
            <person name="Auch B."/>
            <person name="Kono T."/>
            <person name="Mallez S."/>
            <person name="Zhang Y."/>
            <person name="Obille A."/>
            <person name="Becker A."/>
            <person name="Abrahante J.E."/>
            <person name="Garbe J."/>
            <person name="Badalamenti J.P."/>
            <person name="Herman A."/>
            <person name="Mangelson H."/>
            <person name="Liachko I."/>
            <person name="Sullivan S."/>
            <person name="Sone E.D."/>
            <person name="Koren S."/>
            <person name="Silverstein K.A.T."/>
            <person name="Beckman K.B."/>
            <person name="Gohl D.M."/>
        </authorList>
    </citation>
    <scope>NUCLEOTIDE SEQUENCE</scope>
    <source>
        <strain evidence="10">Duluth1</strain>
        <tissue evidence="10">Whole animal</tissue>
    </source>
</reference>
<reference evidence="10" key="2">
    <citation type="submission" date="2020-11" db="EMBL/GenBank/DDBJ databases">
        <authorList>
            <person name="McCartney M.A."/>
            <person name="Auch B."/>
            <person name="Kono T."/>
            <person name="Mallez S."/>
            <person name="Becker A."/>
            <person name="Gohl D.M."/>
            <person name="Silverstein K.A.T."/>
            <person name="Koren S."/>
            <person name="Bechman K.B."/>
            <person name="Herman A."/>
            <person name="Abrahante J.E."/>
            <person name="Garbe J."/>
        </authorList>
    </citation>
    <scope>NUCLEOTIDE SEQUENCE</scope>
    <source>
        <strain evidence="10">Duluth1</strain>
        <tissue evidence="10">Whole animal</tissue>
    </source>
</reference>
<evidence type="ECO:0000259" key="8">
    <source>
        <dbReference type="PROSITE" id="PS50221"/>
    </source>
</evidence>
<dbReference type="SMART" id="SM00032">
    <property type="entry name" value="CCP"/>
    <property type="match status" value="1"/>
</dbReference>
<evidence type="ECO:0000313" key="11">
    <source>
        <dbReference type="Proteomes" id="UP000828390"/>
    </source>
</evidence>
<dbReference type="InterPro" id="IPR051587">
    <property type="entry name" value="Adhesion_GPCR"/>
</dbReference>
<keyword evidence="3" id="KW-1133">Transmembrane helix</keyword>
<dbReference type="EMBL" id="JAIWYP010000006">
    <property type="protein sequence ID" value="KAH3807357.1"/>
    <property type="molecule type" value="Genomic_DNA"/>
</dbReference>
<keyword evidence="5" id="KW-1015">Disulfide bond</keyword>
<dbReference type="PROSITE" id="PS50923">
    <property type="entry name" value="SUSHI"/>
    <property type="match status" value="1"/>
</dbReference>
<dbReference type="PROSITE" id="PS50221">
    <property type="entry name" value="GAIN_B"/>
    <property type="match status" value="1"/>
</dbReference>
<keyword evidence="6" id="KW-0325">Glycoprotein</keyword>
<evidence type="ECO:0000256" key="1">
    <source>
        <dbReference type="ARBA" id="ARBA00004370"/>
    </source>
</evidence>
<keyword evidence="7" id="KW-0768">Sushi</keyword>